<dbReference type="PROSITE" id="PS51257">
    <property type="entry name" value="PROKAR_LIPOPROTEIN"/>
    <property type="match status" value="1"/>
</dbReference>
<reference evidence="4" key="1">
    <citation type="submission" date="2016-10" db="EMBL/GenBank/DDBJ databases">
        <authorList>
            <person name="Varghese N."/>
            <person name="Submissions S."/>
        </authorList>
    </citation>
    <scope>NUCLEOTIDE SEQUENCE [LARGE SCALE GENOMIC DNA]</scope>
    <source>
        <strain evidence="4">ATCC 25963</strain>
    </source>
</reference>
<dbReference type="RefSeq" id="WP_096330685.1">
    <property type="nucleotide sequence ID" value="NZ_FOMX01000005.1"/>
</dbReference>
<dbReference type="AlphaFoldDB" id="A0A1I1VQZ6"/>
<feature type="compositionally biased region" description="Pro residues" evidence="1">
    <location>
        <begin position="47"/>
        <end position="56"/>
    </location>
</feature>
<feature type="chain" id="PRO_5011778619" description="Lipoprotein" evidence="2">
    <location>
        <begin position="19"/>
        <end position="258"/>
    </location>
</feature>
<evidence type="ECO:0008006" key="5">
    <source>
        <dbReference type="Google" id="ProtNLM"/>
    </source>
</evidence>
<evidence type="ECO:0000256" key="1">
    <source>
        <dbReference type="SAM" id="MobiDB-lite"/>
    </source>
</evidence>
<feature type="compositionally biased region" description="Polar residues" evidence="1">
    <location>
        <begin position="79"/>
        <end position="96"/>
    </location>
</feature>
<evidence type="ECO:0000313" key="4">
    <source>
        <dbReference type="Proteomes" id="UP000199400"/>
    </source>
</evidence>
<accession>A0A1I1VQZ6</accession>
<gene>
    <name evidence="3" type="ORF">SAMN02745121_01885</name>
</gene>
<evidence type="ECO:0000256" key="2">
    <source>
        <dbReference type="SAM" id="SignalP"/>
    </source>
</evidence>
<keyword evidence="4" id="KW-1185">Reference proteome</keyword>
<organism evidence="3 4">
    <name type="scientific">Nannocystis exedens</name>
    <dbReference type="NCBI Taxonomy" id="54"/>
    <lineage>
        <taxon>Bacteria</taxon>
        <taxon>Pseudomonadati</taxon>
        <taxon>Myxococcota</taxon>
        <taxon>Polyangia</taxon>
        <taxon>Nannocystales</taxon>
        <taxon>Nannocystaceae</taxon>
        <taxon>Nannocystis</taxon>
    </lineage>
</organism>
<proteinExistence type="predicted"/>
<feature type="compositionally biased region" description="Low complexity" evidence="1">
    <location>
        <begin position="57"/>
        <end position="75"/>
    </location>
</feature>
<keyword evidence="2" id="KW-0732">Signal</keyword>
<feature type="region of interest" description="Disordered" evidence="1">
    <location>
        <begin position="29"/>
        <end position="98"/>
    </location>
</feature>
<protein>
    <recommendedName>
        <fullName evidence="5">Lipoprotein</fullName>
    </recommendedName>
</protein>
<dbReference type="Proteomes" id="UP000199400">
    <property type="component" value="Unassembled WGS sequence"/>
</dbReference>
<dbReference type="EMBL" id="FOMX01000005">
    <property type="protein sequence ID" value="SFD85492.1"/>
    <property type="molecule type" value="Genomic_DNA"/>
</dbReference>
<dbReference type="OrthoDB" id="5540103at2"/>
<name>A0A1I1VQZ6_9BACT</name>
<sequence length="258" mass="26071">MDFRLLSLCTLVCMILSAACTDRDPLDSATMAATGDPSGDPGGDPTGEPPTDPPSDPGTTTGDVPTPTTAVDTGDLPTTGGSTSADPTMTSGSTTGDAPVESGQYLLAVSTSVAPELPIQFIATNTVSGAPGQQVLHLELQPLALDQGKVTTPRTPVGEPLVFEAIPVTDGIFKFDLGVVMIAGAANPITGGDITAQLAMVGEFVDQDFFCGTVDGEVTAPLMTSLTGSTFAAVRVADPSDLPVEVTLDCSGDTVLDP</sequence>
<evidence type="ECO:0000313" key="3">
    <source>
        <dbReference type="EMBL" id="SFD85492.1"/>
    </source>
</evidence>
<feature type="signal peptide" evidence="2">
    <location>
        <begin position="1"/>
        <end position="18"/>
    </location>
</feature>